<comment type="caution">
    <text evidence="2">The sequence shown here is derived from an EMBL/GenBank/DDBJ whole genome shotgun (WGS) entry which is preliminary data.</text>
</comment>
<name>A0A4Z1AVF6_9LEPT</name>
<keyword evidence="2" id="KW-0675">Receptor</keyword>
<keyword evidence="3" id="KW-1185">Reference proteome</keyword>
<organism evidence="2 3">
    <name type="scientific">Leptospira dzoumogneensis</name>
    <dbReference type="NCBI Taxonomy" id="2484904"/>
    <lineage>
        <taxon>Bacteria</taxon>
        <taxon>Pseudomonadati</taxon>
        <taxon>Spirochaetota</taxon>
        <taxon>Spirochaetia</taxon>
        <taxon>Leptospirales</taxon>
        <taxon>Leptospiraceae</taxon>
        <taxon>Leptospira</taxon>
    </lineage>
</organism>
<dbReference type="InterPro" id="IPR042342">
    <property type="entry name" value="TTC22"/>
</dbReference>
<feature type="domain" description="TIR" evidence="1">
    <location>
        <begin position="1"/>
        <end position="126"/>
    </location>
</feature>
<dbReference type="Pfam" id="PF13676">
    <property type="entry name" value="TIR_2"/>
    <property type="match status" value="1"/>
</dbReference>
<dbReference type="InterPro" id="IPR035897">
    <property type="entry name" value="Toll_tir_struct_dom_sf"/>
</dbReference>
<dbReference type="PANTHER" id="PTHR16253">
    <property type="entry name" value="TETRATRICOPEPTIDE REPEAT PROTEIN 22"/>
    <property type="match status" value="1"/>
</dbReference>
<evidence type="ECO:0000259" key="1">
    <source>
        <dbReference type="PROSITE" id="PS50104"/>
    </source>
</evidence>
<evidence type="ECO:0000313" key="2">
    <source>
        <dbReference type="EMBL" id="TGN00306.1"/>
    </source>
</evidence>
<dbReference type="Gene3D" id="3.40.50.10140">
    <property type="entry name" value="Toll/interleukin-1 receptor homology (TIR) domain"/>
    <property type="match status" value="1"/>
</dbReference>
<dbReference type="SMART" id="SM00255">
    <property type="entry name" value="TIR"/>
    <property type="match status" value="1"/>
</dbReference>
<dbReference type="GO" id="GO:0007165">
    <property type="term" value="P:signal transduction"/>
    <property type="evidence" value="ECO:0007669"/>
    <property type="project" value="InterPro"/>
</dbReference>
<evidence type="ECO:0000313" key="3">
    <source>
        <dbReference type="Proteomes" id="UP000297241"/>
    </source>
</evidence>
<sequence length="303" mass="35298">MPVFISYSRTDHDFVDRLAKNLVSERVHVWLDRWEMKVGDSLIDKIQSAIKSSDYLCVVLSKASVSSDWCKKELNSALMRELEEKRVVVLPVLLEDCEIPIFLKEKFYADFRNSFQSGFQDLRNALAHAATSSLGRFESNDSNTDWGIDWGLFNKKFFFVRVTAVHMYSNYPFTLLAEIQLTCNDKATERNHYFEKAGLGWFHRETILAILWEFKEIRNLRILIEDNLPKQVITVFKDANSKQEITITLSVRRLGMDTGQETLYDFDFLIDGVRDDRVNRVQQPTEEEKNKIIELIKKNPHGG</sequence>
<gene>
    <name evidence="2" type="ORF">EHR06_09320</name>
</gene>
<reference evidence="2" key="1">
    <citation type="journal article" date="2019" name="PLoS Negl. Trop. Dis.">
        <title>Revisiting the worldwide diversity of Leptospira species in the environment.</title>
        <authorList>
            <person name="Vincent A.T."/>
            <person name="Schiettekatte O."/>
            <person name="Bourhy P."/>
            <person name="Veyrier F.J."/>
            <person name="Picardeau M."/>
        </authorList>
    </citation>
    <scope>NUCLEOTIDE SEQUENCE [LARGE SCALE GENOMIC DNA]</scope>
    <source>
        <strain evidence="2">201601113</strain>
    </source>
</reference>
<dbReference type="EMBL" id="RQHS01000012">
    <property type="protein sequence ID" value="TGN00306.1"/>
    <property type="molecule type" value="Genomic_DNA"/>
</dbReference>
<dbReference type="RefSeq" id="WP_135756747.1">
    <property type="nucleotide sequence ID" value="NZ_RQHS01000012.1"/>
</dbReference>
<dbReference type="Proteomes" id="UP000297241">
    <property type="component" value="Unassembled WGS sequence"/>
</dbReference>
<dbReference type="AlphaFoldDB" id="A0A4Z1AVF6"/>
<dbReference type="SUPFAM" id="SSF52200">
    <property type="entry name" value="Toll/Interleukin receptor TIR domain"/>
    <property type="match status" value="1"/>
</dbReference>
<accession>A0A4Z1AVF6</accession>
<protein>
    <submittedName>
        <fullName evidence="2">Toll/interleukin-1 receptor domain-containing protein</fullName>
    </submittedName>
</protein>
<dbReference type="PROSITE" id="PS50104">
    <property type="entry name" value="TIR"/>
    <property type="match status" value="1"/>
</dbReference>
<dbReference type="PANTHER" id="PTHR16253:SF0">
    <property type="entry name" value="TETRATRICOPEPTIDE REPEAT PROTEIN 22"/>
    <property type="match status" value="1"/>
</dbReference>
<dbReference type="OrthoDB" id="8435646at2"/>
<dbReference type="InterPro" id="IPR000157">
    <property type="entry name" value="TIR_dom"/>
</dbReference>
<proteinExistence type="predicted"/>